<dbReference type="PANTHER" id="PTHR10063">
    <property type="entry name" value="TUBERIN"/>
    <property type="match status" value="1"/>
</dbReference>
<dbReference type="InterPro" id="IPR011047">
    <property type="entry name" value="Quinoprotein_ADH-like_sf"/>
</dbReference>
<feature type="domain" description="Rap-GAP" evidence="4">
    <location>
        <begin position="1826"/>
        <end position="2034"/>
    </location>
</feature>
<organism evidence="5 6">
    <name type="scientific">Oikopleura dioica</name>
    <name type="common">Tunicate</name>
    <dbReference type="NCBI Taxonomy" id="34765"/>
    <lineage>
        <taxon>Eukaryota</taxon>
        <taxon>Metazoa</taxon>
        <taxon>Chordata</taxon>
        <taxon>Tunicata</taxon>
        <taxon>Appendicularia</taxon>
        <taxon>Copelata</taxon>
        <taxon>Oikopleuridae</taxon>
        <taxon>Oikopleura</taxon>
    </lineage>
</organism>
<evidence type="ECO:0000256" key="1">
    <source>
        <dbReference type="ARBA" id="ARBA00022468"/>
    </source>
</evidence>
<feature type="region of interest" description="Disordered" evidence="3">
    <location>
        <begin position="611"/>
        <end position="659"/>
    </location>
</feature>
<dbReference type="EMBL" id="OU015569">
    <property type="protein sequence ID" value="CAG5095325.1"/>
    <property type="molecule type" value="Genomic_DNA"/>
</dbReference>
<dbReference type="InterPro" id="IPR001680">
    <property type="entry name" value="WD40_rpt"/>
</dbReference>
<dbReference type="InterPro" id="IPR035974">
    <property type="entry name" value="Rap/Ran-GAP_sf"/>
</dbReference>
<dbReference type="Pfam" id="PF02145">
    <property type="entry name" value="Rap_GAP"/>
    <property type="match status" value="1"/>
</dbReference>
<dbReference type="SUPFAM" id="SSF50998">
    <property type="entry name" value="Quinoprotein alcohol dehydrogenase-like"/>
    <property type="match status" value="1"/>
</dbReference>
<dbReference type="PANTHER" id="PTHR10063:SF11">
    <property type="entry name" value="RHO GTPASE-ACTIVATING PROTEIN CG5521-RELATED"/>
    <property type="match status" value="1"/>
</dbReference>
<proteinExistence type="predicted"/>
<dbReference type="Proteomes" id="UP001158576">
    <property type="component" value="Chromosome XSR"/>
</dbReference>
<feature type="compositionally biased region" description="Polar residues" evidence="3">
    <location>
        <begin position="959"/>
        <end position="969"/>
    </location>
</feature>
<dbReference type="InterPro" id="IPR015943">
    <property type="entry name" value="WD40/YVTN_repeat-like_dom_sf"/>
</dbReference>
<evidence type="ECO:0000256" key="3">
    <source>
        <dbReference type="SAM" id="MobiDB-lite"/>
    </source>
</evidence>
<reference evidence="5 6" key="1">
    <citation type="submission" date="2021-04" db="EMBL/GenBank/DDBJ databases">
        <authorList>
            <person name="Bliznina A."/>
        </authorList>
    </citation>
    <scope>NUCLEOTIDE SEQUENCE [LARGE SCALE GENOMIC DNA]</scope>
</reference>
<evidence type="ECO:0000259" key="4">
    <source>
        <dbReference type="PROSITE" id="PS50085"/>
    </source>
</evidence>
<feature type="compositionally biased region" description="Basic and acidic residues" evidence="3">
    <location>
        <begin position="1653"/>
        <end position="1665"/>
    </location>
</feature>
<evidence type="ECO:0000313" key="5">
    <source>
        <dbReference type="EMBL" id="CAG5095325.1"/>
    </source>
</evidence>
<dbReference type="SUPFAM" id="SSF48371">
    <property type="entry name" value="ARM repeat"/>
    <property type="match status" value="1"/>
</dbReference>
<feature type="region of interest" description="Disordered" evidence="3">
    <location>
        <begin position="1627"/>
        <end position="1665"/>
    </location>
</feature>
<sequence length="2137" mass="242623">MSVCAAFDRRGRCIYAGNSKGKVFIICAKKYKLLKAFKVGNTSQGVKDIKFARKTRKGAHFLVNSVDRVIRVYDSSKIISDYSIPEGKPPCVSTIEPIQRLQDLVNRTLWKTCVFSGDGMFVCAGSAKQHQIYIWEKEREIKSGNTNLVKILEGTRGEQLLDLVWHPVRPIVVSVSNCMMTVWSRNQVENWSAFAPEFTELDENVEYVEKESEFDEEDEDKSLPPDEDVLYQDIEIDVEKVEKIEAFFSSDEEDFDDGCIYIPVAPDIEDPEDNPALPLLDLLPYMFNIRGNKKGSDGVRKSIQKLLDPKRDPDKRLANLRHIIENATQVADHQTIFYQFDTHFFYVFYENFLITEQKLRGQTGRRGQEELEQIIWVLEEMIFLMPDKINQRWQYNSILDVVKRLIHPENCLHTRIRGTEIFLQWFQALQDNAGEHARMIYASLIPGMPSPKGSDGRSHTLSSLINENVGGIITPVPIQPIVPPEVKESQDQNWYLIKIFTQTVIGTMATYSAAFKWKDKKLEKRGFEFMWDMFKEYYLQNIFTDLDLSTDIYNTSLQLHLTIPQQHDYVKYIDDTGSVDSAISAKDDLLPARVAFIQWLVQYCIDVPESENTPKKTRQSKGQMETLDETDELSSHENNSSTTENDKESVSSSFESEEEHRRHGKIIRATVFSNRENVNLVHEIFRQAFLLPFVKVDDCIYDKEKAISPAGVVIKAFSMWLNANEGRQPPCVKPVWCEEPKYDGSPEDIVRAGDQAALQSFIVNSSYVFLLNPKPDMIEMHSCTCKDVINQYRSIIMHLEMNDDTWNQLLIILVHITRAHLNNADSPNGALSSSVTQPLIQTLIVAWIKASLYAAVSSELWNDMLMLSKEMTHLSVLITEWAKTMEVVSNMLIQHVYNLDIDALPLDRSGARRRGKRRPAEAPKETQQNTAQQGAAGHQLASPISAPDGASIRDPKFFSKSQLDGQNAGQEADSRIKRAHSDAELFKTGENGSLRYRTRSGGSFKGPKTGDSESFSARFNNTDGGESETASLTQDWNPAINHQDHVSESFDETPPMVFGNKTGNSTFARSESDMGFGPYDTNSIIIRNDVNPELPDEFTDIDEDTTVMAGGRKTGWSADVAYVLWKRILGVLGDVNKIENPEIHARVFGYLHKQWEILYKVRNNLAVSVTNTETPEPPELVPPLYLFVPWCLGAFQLDSRFQDGQSLALELICRQFIVNIYNDYELDTHMVCQFYRLLRWSLVQTDNLEFTYKAVKSCGGGFFSRNLPGSQVLIPHFLDACEKIAKSSDLDDGCPRVEAQQLVQSLIFVTRDDEEYQRRIGEFIISSCQFDPSGHSRCVAFQSLSLWLVSRLTMPDPSLPDIAKALSICLMSIKRSDDINVAVAAVSCLRTLVKYNKELLSLCRSLYCTILTVLPLITSDLMLKYSTRLRENRLFTVLLFLIAEWTLSIEPAALLEPLNMELTEETCIFEVIVKTFKIATGDRSTSFEFDLSALQTDLFDPNTIIAPINEWTAENSTDEPRGNQKFKQAAQCCLDRITIHLNHFPLKFGPTLMSSTILDSDGTDLDDTQLLESKNCQFISIDERCIVTLIEFEDKVRVITRTHAGKHSWSCQILDSLENEIDVKEEINKEEGTASEKGTESLASDSDYIGSDSLEKTHSTSDFLDNREENQSYSLADYWQYGDHEQLEDESVLNIETSLPTSESPLQIGCKDRLEQMLRYINSKSQECLIDVPLTVPSKAPFSEEFEHRIIDTIKEQFIVELQSRPRLRLTDSHFFNAKPKPSTASIIDNTFWRSRFLLSQLGFLTWEKRQKVDLLHKVERLKRELKNLDNRGPIRENHKFACIYVGNGQEDKQSILSNKAGSRAFENFVRSLGWEIELSNHRGYMGGLQDNGSTGFSSIYYADSSLELMYHVSTMFNHEEPAHIKVRHIGNDNVQIIWSEHWREYRTSIISSEFADVVICIYPLSKDNFFRIRIIQKENLPFFGPLTDNMIVSGDVLGVLVRETAVNAARALRSKIDGYRHFFEDRNSYLVETIRKLRLPTNNSFEKYCTELLHPSCGAEPSESSESGSVANSLQSSSIFSVSYKKTSEPRARTESVISDGDLTPKIGAHSRFSAAPNAGTSGGGLLPSTPSHELG</sequence>
<dbReference type="Gene3D" id="3.40.50.11210">
    <property type="entry name" value="Rap/Ran-GAP"/>
    <property type="match status" value="1"/>
</dbReference>
<feature type="compositionally biased region" description="Low complexity" evidence="3">
    <location>
        <begin position="926"/>
        <end position="939"/>
    </location>
</feature>
<feature type="region of interest" description="Disordered" evidence="3">
    <location>
        <begin position="2086"/>
        <end position="2137"/>
    </location>
</feature>
<feature type="compositionally biased region" description="Polar residues" evidence="3">
    <location>
        <begin position="1012"/>
        <end position="1031"/>
    </location>
</feature>
<gene>
    <name evidence="5" type="ORF">OKIOD_LOCUS5693</name>
</gene>
<feature type="region of interest" description="Disordered" evidence="3">
    <location>
        <begin position="909"/>
        <end position="1031"/>
    </location>
</feature>
<feature type="compositionally biased region" description="Basic and acidic residues" evidence="3">
    <location>
        <begin position="1627"/>
        <end position="1639"/>
    </location>
</feature>
<evidence type="ECO:0000256" key="2">
    <source>
        <dbReference type="ARBA" id="ARBA00022553"/>
    </source>
</evidence>
<dbReference type="InterPro" id="IPR027107">
    <property type="entry name" value="Tuberin/Ral-act_asu"/>
</dbReference>
<feature type="compositionally biased region" description="Basic and acidic residues" evidence="3">
    <location>
        <begin position="972"/>
        <end position="987"/>
    </location>
</feature>
<keyword evidence="2" id="KW-0597">Phosphoprotein</keyword>
<dbReference type="SUPFAM" id="SSF111347">
    <property type="entry name" value="Rap/Ran-GAP"/>
    <property type="match status" value="1"/>
</dbReference>
<keyword evidence="1" id="KW-0343">GTPase activation</keyword>
<keyword evidence="6" id="KW-1185">Reference proteome</keyword>
<dbReference type="Pfam" id="PF20412">
    <property type="entry name" value="RALGAPB_N"/>
    <property type="match status" value="1"/>
</dbReference>
<evidence type="ECO:0000313" key="6">
    <source>
        <dbReference type="Proteomes" id="UP001158576"/>
    </source>
</evidence>
<dbReference type="Gene3D" id="2.130.10.10">
    <property type="entry name" value="YVTN repeat-like/Quinoprotein amine dehydrogenase"/>
    <property type="match status" value="1"/>
</dbReference>
<dbReference type="InterPro" id="IPR046859">
    <property type="entry name" value="RGPA/RALGAPB_N"/>
</dbReference>
<dbReference type="InterPro" id="IPR000331">
    <property type="entry name" value="Rap/Ran_GAP_dom"/>
</dbReference>
<protein>
    <submittedName>
        <fullName evidence="5">Oidioi.mRNA.OKI2018_I69.XSR.g14135.t1.cds</fullName>
    </submittedName>
</protein>
<dbReference type="SMART" id="SM00320">
    <property type="entry name" value="WD40"/>
    <property type="match status" value="3"/>
</dbReference>
<dbReference type="PROSITE" id="PS50085">
    <property type="entry name" value="RAPGAP"/>
    <property type="match status" value="1"/>
</dbReference>
<name>A0ABN7SCR6_OIKDI</name>
<dbReference type="InterPro" id="IPR016024">
    <property type="entry name" value="ARM-type_fold"/>
</dbReference>
<accession>A0ABN7SCR6</accession>